<evidence type="ECO:0000259" key="2">
    <source>
        <dbReference type="PROSITE" id="PS50006"/>
    </source>
</evidence>
<dbReference type="NCBIfam" id="TIGR03354">
    <property type="entry name" value="VI_FHA"/>
    <property type="match status" value="1"/>
</dbReference>
<feature type="region of interest" description="Disordered" evidence="1">
    <location>
        <begin position="246"/>
        <end position="302"/>
    </location>
</feature>
<dbReference type="Pfam" id="PF00498">
    <property type="entry name" value="FHA"/>
    <property type="match status" value="1"/>
</dbReference>
<proteinExistence type="predicted"/>
<dbReference type="SUPFAM" id="SSF49879">
    <property type="entry name" value="SMAD/FHA domain"/>
    <property type="match status" value="1"/>
</dbReference>
<gene>
    <name evidence="3" type="primary">tagH</name>
    <name evidence="3" type="ORF">JF535_03370</name>
</gene>
<dbReference type="RefSeq" id="WP_206999067.1">
    <property type="nucleotide sequence ID" value="NZ_JAEKJR010000001.1"/>
</dbReference>
<dbReference type="CDD" id="cd00060">
    <property type="entry name" value="FHA"/>
    <property type="match status" value="1"/>
</dbReference>
<dbReference type="Gene3D" id="2.60.200.20">
    <property type="match status" value="1"/>
</dbReference>
<dbReference type="PROSITE" id="PS50006">
    <property type="entry name" value="FHA_DOMAIN"/>
    <property type="match status" value="1"/>
</dbReference>
<organism evidence="3 4">
    <name type="scientific">Microbulbifer salipaludis</name>
    <dbReference type="NCBI Taxonomy" id="187980"/>
    <lineage>
        <taxon>Bacteria</taxon>
        <taxon>Pseudomonadati</taxon>
        <taxon>Pseudomonadota</taxon>
        <taxon>Gammaproteobacteria</taxon>
        <taxon>Cellvibrionales</taxon>
        <taxon>Microbulbiferaceae</taxon>
        <taxon>Microbulbifer</taxon>
    </lineage>
</organism>
<dbReference type="InterPro" id="IPR000253">
    <property type="entry name" value="FHA_dom"/>
</dbReference>
<reference evidence="3 4" key="1">
    <citation type="submission" date="2020-12" db="EMBL/GenBank/DDBJ databases">
        <title>Oil enriched cultivation method for isolating marine PHA-producing bacteria.</title>
        <authorList>
            <person name="Zheng W."/>
            <person name="Yu S."/>
            <person name="Huang Y."/>
        </authorList>
    </citation>
    <scope>NUCLEOTIDE SEQUENCE [LARGE SCALE GENOMIC DNA]</scope>
    <source>
        <strain evidence="3 4">SN0-2</strain>
    </source>
</reference>
<evidence type="ECO:0000313" key="3">
    <source>
        <dbReference type="EMBL" id="MBN8429886.1"/>
    </source>
</evidence>
<comment type="caution">
    <text evidence="3">The sequence shown here is derived from an EMBL/GenBank/DDBJ whole genome shotgun (WGS) entry which is preliminary data.</text>
</comment>
<feature type="domain" description="FHA" evidence="2">
    <location>
        <begin position="28"/>
        <end position="78"/>
    </location>
</feature>
<dbReference type="InterPro" id="IPR008984">
    <property type="entry name" value="SMAD_FHA_dom_sf"/>
</dbReference>
<dbReference type="EMBL" id="JAEKJR010000001">
    <property type="protein sequence ID" value="MBN8429886.1"/>
    <property type="molecule type" value="Genomic_DNA"/>
</dbReference>
<sequence>MDLILSVVADPEGANMIKHTKLFSSAGGSFGRADSNDWVLPDPQRVVSSRHGEIQFANNQFYLIDQSTNGTYHNQSEDPLGKGNRVALTDGDAIVLGDYRLKVSIRQARAEAGLPDGLGGADFLDSVDRTTFSPAAAAKMQTAQEAKQLDSWLDPTAGNAGGNMGAGGGASSNPSGEWGYLTGAPCGESMDGFLGQEAPSDPLEMLNVPGAGIVPPVASADHWGGDDDWWKEGSAADHAPVHSHAMQFSVQQSGQSALQSPPLAPPQPNSMTGSAQHQSFGTVAETPQPSVTPAPTTNNPFADSLSALVSEQVQGAPGFDTPAAPESELLVAPAVAPSTDAPVTPSTAAGFAGASQQFAPVPTPSQSAQPQPQGSIQGNMLAERLGLNLRAEQLQHLDQQSAEIIEETVSRLIDLLRARTSIKNELRVQRTMIQTEANNPLKFSASAADALAAMFAGNGAFLQPVDAVRDSFDDLSDHQVAVLSGMRAGYDAMLRFFSPEYIERRNGAQGGVFSSKGARNWDNFVEMYRQLISDPEACYRRLFGDEFAATYESQLSELKNARSFGKGQ</sequence>
<evidence type="ECO:0000313" key="4">
    <source>
        <dbReference type="Proteomes" id="UP000664293"/>
    </source>
</evidence>
<name>A0ABS3E3L5_9GAMM</name>
<dbReference type="Proteomes" id="UP000664293">
    <property type="component" value="Unassembled WGS sequence"/>
</dbReference>
<feature type="compositionally biased region" description="Polar residues" evidence="1">
    <location>
        <begin position="269"/>
        <end position="302"/>
    </location>
</feature>
<evidence type="ECO:0000256" key="1">
    <source>
        <dbReference type="SAM" id="MobiDB-lite"/>
    </source>
</evidence>
<feature type="region of interest" description="Disordered" evidence="1">
    <location>
        <begin position="157"/>
        <end position="176"/>
    </location>
</feature>
<dbReference type="Pfam" id="PF20232">
    <property type="entry name" value="T6SS_FHA_C"/>
    <property type="match status" value="1"/>
</dbReference>
<dbReference type="InterPro" id="IPR046883">
    <property type="entry name" value="T6SS_FHA_C"/>
</dbReference>
<dbReference type="InterPro" id="IPR017735">
    <property type="entry name" value="T6SS_FHA"/>
</dbReference>
<protein>
    <submittedName>
        <fullName evidence="3">Type VI secretion system-associated FHA domain protein TagH</fullName>
    </submittedName>
</protein>
<feature type="compositionally biased region" description="Gly residues" evidence="1">
    <location>
        <begin position="159"/>
        <end position="170"/>
    </location>
</feature>
<keyword evidence="4" id="KW-1185">Reference proteome</keyword>
<dbReference type="SMART" id="SM00240">
    <property type="entry name" value="FHA"/>
    <property type="match status" value="1"/>
</dbReference>
<accession>A0ABS3E3L5</accession>